<keyword evidence="3" id="KW-1185">Reference proteome</keyword>
<evidence type="ECO:0000313" key="3">
    <source>
        <dbReference type="Proteomes" id="UP001249851"/>
    </source>
</evidence>
<accession>A0AAD9USA8</accession>
<keyword evidence="1" id="KW-0472">Membrane</keyword>
<sequence length="143" mass="16393">MSTQLPHQQKVVSLRCHTCPFGQAKDLKACIAHSPQECEYYDNGCFFEYQGRMKKMGCGRDWKRPTGCHDTACIKWCFSSLCNKELVKQSPFRKELDDEENREKGDSEGNWWNSIFGSSASIYFISPGIFCLLLAYNTAKLLL</sequence>
<keyword evidence="1" id="KW-1133">Transmembrane helix</keyword>
<gene>
    <name evidence="2" type="ORF">P5673_032143</name>
</gene>
<keyword evidence="1" id="KW-0812">Transmembrane</keyword>
<comment type="caution">
    <text evidence="2">The sequence shown here is derived from an EMBL/GenBank/DDBJ whole genome shotgun (WGS) entry which is preliminary data.</text>
</comment>
<reference evidence="2" key="2">
    <citation type="journal article" date="2023" name="Science">
        <title>Genomic signatures of disease resistance in endangered staghorn corals.</title>
        <authorList>
            <person name="Vollmer S.V."/>
            <person name="Selwyn J.D."/>
            <person name="Despard B.A."/>
            <person name="Roesel C.L."/>
        </authorList>
    </citation>
    <scope>NUCLEOTIDE SEQUENCE</scope>
    <source>
        <strain evidence="2">K2</strain>
    </source>
</reference>
<reference evidence="2" key="1">
    <citation type="journal article" date="2023" name="G3 (Bethesda)">
        <title>Whole genome assembly and annotation of the endangered Caribbean coral Acropora cervicornis.</title>
        <authorList>
            <person name="Selwyn J.D."/>
            <person name="Vollmer S.V."/>
        </authorList>
    </citation>
    <scope>NUCLEOTIDE SEQUENCE</scope>
    <source>
        <strain evidence="2">K2</strain>
    </source>
</reference>
<protein>
    <submittedName>
        <fullName evidence="2">Uncharacterized protein</fullName>
    </submittedName>
</protein>
<dbReference type="Proteomes" id="UP001249851">
    <property type="component" value="Unassembled WGS sequence"/>
</dbReference>
<evidence type="ECO:0000313" key="2">
    <source>
        <dbReference type="EMBL" id="KAK2547805.1"/>
    </source>
</evidence>
<proteinExistence type="predicted"/>
<feature type="transmembrane region" description="Helical" evidence="1">
    <location>
        <begin position="111"/>
        <end position="136"/>
    </location>
</feature>
<evidence type="ECO:0000256" key="1">
    <source>
        <dbReference type="SAM" id="Phobius"/>
    </source>
</evidence>
<dbReference type="EMBL" id="JARQWQ010000167">
    <property type="protein sequence ID" value="KAK2547805.1"/>
    <property type="molecule type" value="Genomic_DNA"/>
</dbReference>
<dbReference type="AlphaFoldDB" id="A0AAD9USA8"/>
<name>A0AAD9USA8_ACRCE</name>
<organism evidence="2 3">
    <name type="scientific">Acropora cervicornis</name>
    <name type="common">Staghorn coral</name>
    <dbReference type="NCBI Taxonomy" id="6130"/>
    <lineage>
        <taxon>Eukaryota</taxon>
        <taxon>Metazoa</taxon>
        <taxon>Cnidaria</taxon>
        <taxon>Anthozoa</taxon>
        <taxon>Hexacorallia</taxon>
        <taxon>Scleractinia</taxon>
        <taxon>Astrocoeniina</taxon>
        <taxon>Acroporidae</taxon>
        <taxon>Acropora</taxon>
    </lineage>
</organism>